<evidence type="ECO:0000256" key="4">
    <source>
        <dbReference type="ARBA" id="ARBA00022583"/>
    </source>
</evidence>
<dbReference type="GO" id="GO:0030136">
    <property type="term" value="C:clathrin-coated vesicle"/>
    <property type="evidence" value="ECO:0007669"/>
    <property type="project" value="UniProtKB-SubCell"/>
</dbReference>
<dbReference type="SUPFAM" id="SSF48464">
    <property type="entry name" value="ENTH/VHS domain"/>
    <property type="match status" value="1"/>
</dbReference>
<dbReference type="FunFam" id="1.25.40.90:FF:000027">
    <property type="entry name" value="Putative clathrin assembly protein"/>
    <property type="match status" value="1"/>
</dbReference>
<dbReference type="PANTHER" id="PTHR22951:SF19">
    <property type="entry name" value="OS08G0467300 PROTEIN"/>
    <property type="match status" value="1"/>
</dbReference>
<protein>
    <submittedName>
        <fullName evidence="10">Clathrin assembly protein</fullName>
    </submittedName>
</protein>
<dbReference type="Proteomes" id="UP001604277">
    <property type="component" value="Unassembled WGS sequence"/>
</dbReference>
<dbReference type="GO" id="GO:0006897">
    <property type="term" value="P:endocytosis"/>
    <property type="evidence" value="ECO:0007669"/>
    <property type="project" value="UniProtKB-KW"/>
</dbReference>
<keyword evidence="6" id="KW-0472">Membrane</keyword>
<dbReference type="GO" id="GO:0005905">
    <property type="term" value="C:clathrin-coated pit"/>
    <property type="evidence" value="ECO:0007669"/>
    <property type="project" value="UniProtKB-SubCell"/>
</dbReference>
<name>A0ABD1TAI6_9LAMI</name>
<dbReference type="GO" id="GO:0005794">
    <property type="term" value="C:Golgi apparatus"/>
    <property type="evidence" value="ECO:0007669"/>
    <property type="project" value="UniProtKB-SubCell"/>
</dbReference>
<evidence type="ECO:0000256" key="3">
    <source>
        <dbReference type="ARBA" id="ARBA00004600"/>
    </source>
</evidence>
<dbReference type="InterPro" id="IPR014712">
    <property type="entry name" value="ANTH_dom_sf"/>
</dbReference>
<evidence type="ECO:0000259" key="9">
    <source>
        <dbReference type="PROSITE" id="PS50942"/>
    </source>
</evidence>
<reference evidence="11" key="1">
    <citation type="submission" date="2024-07" db="EMBL/GenBank/DDBJ databases">
        <title>Two chromosome-level genome assemblies of Korean endemic species Abeliophyllum distichum and Forsythia ovata (Oleaceae).</title>
        <authorList>
            <person name="Jang H."/>
        </authorList>
    </citation>
    <scope>NUCLEOTIDE SEQUENCE [LARGE SCALE GENOMIC DNA]</scope>
</reference>
<dbReference type="SUPFAM" id="SSF89009">
    <property type="entry name" value="GAT-like domain"/>
    <property type="match status" value="1"/>
</dbReference>
<evidence type="ECO:0000256" key="5">
    <source>
        <dbReference type="ARBA" id="ARBA00023034"/>
    </source>
</evidence>
<dbReference type="CDD" id="cd16987">
    <property type="entry name" value="ANTH_N_AP180_plant"/>
    <property type="match status" value="1"/>
</dbReference>
<dbReference type="PANTHER" id="PTHR22951">
    <property type="entry name" value="CLATHRIN ASSEMBLY PROTEIN"/>
    <property type="match status" value="1"/>
</dbReference>
<proteinExistence type="predicted"/>
<evidence type="ECO:0000256" key="6">
    <source>
        <dbReference type="ARBA" id="ARBA00023136"/>
    </source>
</evidence>
<keyword evidence="5" id="KW-0333">Golgi apparatus</keyword>
<organism evidence="10 11">
    <name type="scientific">Forsythia ovata</name>
    <dbReference type="NCBI Taxonomy" id="205694"/>
    <lineage>
        <taxon>Eukaryota</taxon>
        <taxon>Viridiplantae</taxon>
        <taxon>Streptophyta</taxon>
        <taxon>Embryophyta</taxon>
        <taxon>Tracheophyta</taxon>
        <taxon>Spermatophyta</taxon>
        <taxon>Magnoliopsida</taxon>
        <taxon>eudicotyledons</taxon>
        <taxon>Gunneridae</taxon>
        <taxon>Pentapetalae</taxon>
        <taxon>asterids</taxon>
        <taxon>lamiids</taxon>
        <taxon>Lamiales</taxon>
        <taxon>Oleaceae</taxon>
        <taxon>Forsythieae</taxon>
        <taxon>Forsythia</taxon>
    </lineage>
</organism>
<dbReference type="InterPro" id="IPR013809">
    <property type="entry name" value="ENTH"/>
</dbReference>
<gene>
    <name evidence="10" type="ORF">Fot_33391</name>
</gene>
<comment type="subcellular location">
    <subcellularLocation>
        <location evidence="1">Cytoplasmic vesicle</location>
        <location evidence="1">Clathrin-coated vesicle</location>
    </subcellularLocation>
    <subcellularLocation>
        <location evidence="2">Golgi apparatus</location>
    </subcellularLocation>
    <subcellularLocation>
        <location evidence="3">Membrane</location>
        <location evidence="3">Clathrin-coated pit</location>
    </subcellularLocation>
</comment>
<keyword evidence="7" id="KW-0168">Coated pit</keyword>
<dbReference type="InterPro" id="IPR045192">
    <property type="entry name" value="AP180-like"/>
</dbReference>
<evidence type="ECO:0000256" key="8">
    <source>
        <dbReference type="ARBA" id="ARBA00023329"/>
    </source>
</evidence>
<evidence type="ECO:0000313" key="11">
    <source>
        <dbReference type="Proteomes" id="UP001604277"/>
    </source>
</evidence>
<dbReference type="InterPro" id="IPR048050">
    <property type="entry name" value="ANTH_N_plant"/>
</dbReference>
<dbReference type="AlphaFoldDB" id="A0ABD1TAI6"/>
<evidence type="ECO:0000256" key="1">
    <source>
        <dbReference type="ARBA" id="ARBA00004132"/>
    </source>
</evidence>
<accession>A0ABD1TAI6</accession>
<dbReference type="EMBL" id="JBFOLJ010000009">
    <property type="protein sequence ID" value="KAL2509744.1"/>
    <property type="molecule type" value="Genomic_DNA"/>
</dbReference>
<dbReference type="Pfam" id="PF07651">
    <property type="entry name" value="ANTH"/>
    <property type="match status" value="1"/>
</dbReference>
<evidence type="ECO:0000256" key="2">
    <source>
        <dbReference type="ARBA" id="ARBA00004555"/>
    </source>
</evidence>
<dbReference type="Gene3D" id="1.20.58.150">
    <property type="entry name" value="ANTH domain"/>
    <property type="match status" value="1"/>
</dbReference>
<evidence type="ECO:0000313" key="10">
    <source>
        <dbReference type="EMBL" id="KAL2509744.1"/>
    </source>
</evidence>
<keyword evidence="4" id="KW-0254">Endocytosis</keyword>
<sequence length="383" mass="43821">MRLWKRASGVLKDKNSLWLASLTKRTSLRNPDIEAAVIKATSHDEFSIDFKNSDRVYKCIRFSPSHIKPLVWSISNRMDRTRYWVVALKGLMLMHGVINCKVPSVPKIGRLPFDLSNFKDGHQKSGKIWPHNAFVRAYYRFLDQKSVFVFQTYVGEGRDAHKVFGIMQELVLLQKLQVLLDLLMQIKPLSNAAMVPLVLEAMDRIVIEIFDVYGEICRGIAIVLMNIYSSGKVEATMALKILQKAMIQGEQLSSYFEFCHDIGVVNASKLPSIERVPEDGILELEQIIKGFSEKSWDAEWVQKQQEEKAIVVRDTQEEKAIVMNSRNDFKTIITDKWEKFDEDLIIISQENPTAVSKNPFSAASLTLPPPQHHQELPDLISFL</sequence>
<dbReference type="InterPro" id="IPR011417">
    <property type="entry name" value="ANTH_dom"/>
</dbReference>
<dbReference type="Gene3D" id="1.25.40.90">
    <property type="match status" value="1"/>
</dbReference>
<dbReference type="PROSITE" id="PS50942">
    <property type="entry name" value="ENTH"/>
    <property type="match status" value="1"/>
</dbReference>
<dbReference type="InterPro" id="IPR008942">
    <property type="entry name" value="ENTH_VHS"/>
</dbReference>
<comment type="caution">
    <text evidence="10">The sequence shown here is derived from an EMBL/GenBank/DDBJ whole genome shotgun (WGS) entry which is preliminary data.</text>
</comment>
<keyword evidence="8" id="KW-0968">Cytoplasmic vesicle</keyword>
<keyword evidence="11" id="KW-1185">Reference proteome</keyword>
<feature type="domain" description="ENTH" evidence="9">
    <location>
        <begin position="25"/>
        <end position="156"/>
    </location>
</feature>
<evidence type="ECO:0000256" key="7">
    <source>
        <dbReference type="ARBA" id="ARBA00023176"/>
    </source>
</evidence>